<dbReference type="SMART" id="SM00283">
    <property type="entry name" value="MA"/>
    <property type="match status" value="1"/>
</dbReference>
<dbReference type="Pfam" id="PF00672">
    <property type="entry name" value="HAMP"/>
    <property type="match status" value="1"/>
</dbReference>
<comment type="similarity">
    <text evidence="8">Belongs to the methyl-accepting chemotaxis (MCP) protein family.</text>
</comment>
<gene>
    <name evidence="13" type="ORF">QYG89_09880</name>
</gene>
<keyword evidence="6 10" id="KW-0472">Membrane</keyword>
<dbReference type="InterPro" id="IPR004089">
    <property type="entry name" value="MCPsignal_dom"/>
</dbReference>
<dbReference type="Pfam" id="PF00015">
    <property type="entry name" value="MCPsignal"/>
    <property type="match status" value="1"/>
</dbReference>
<evidence type="ECO:0000256" key="2">
    <source>
        <dbReference type="ARBA" id="ARBA00022475"/>
    </source>
</evidence>
<organism evidence="13 14">
    <name type="scientific">Bacillus lumedeiriae</name>
    <dbReference type="NCBI Taxonomy" id="3058829"/>
    <lineage>
        <taxon>Bacteria</taxon>
        <taxon>Bacillati</taxon>
        <taxon>Bacillota</taxon>
        <taxon>Bacilli</taxon>
        <taxon>Bacillales</taxon>
        <taxon>Bacillaceae</taxon>
        <taxon>Bacillus</taxon>
    </lineage>
</organism>
<comment type="caution">
    <text evidence="13">The sequence shown here is derived from an EMBL/GenBank/DDBJ whole genome shotgun (WGS) entry which is preliminary data.</text>
</comment>
<dbReference type="CDD" id="cd06225">
    <property type="entry name" value="HAMP"/>
    <property type="match status" value="1"/>
</dbReference>
<proteinExistence type="inferred from homology"/>
<evidence type="ECO:0000259" key="12">
    <source>
        <dbReference type="PROSITE" id="PS50885"/>
    </source>
</evidence>
<dbReference type="EMBL" id="JAUIYO010000006">
    <property type="protein sequence ID" value="MFK2825970.1"/>
    <property type="molecule type" value="Genomic_DNA"/>
</dbReference>
<feature type="domain" description="Methyl-accepting transducer" evidence="11">
    <location>
        <begin position="372"/>
        <end position="622"/>
    </location>
</feature>
<dbReference type="PANTHER" id="PTHR32089:SF112">
    <property type="entry name" value="LYSOZYME-LIKE PROTEIN-RELATED"/>
    <property type="match status" value="1"/>
</dbReference>
<protein>
    <submittedName>
        <fullName evidence="13">Methyl-accepting chemotaxis protein</fullName>
    </submittedName>
</protein>
<evidence type="ECO:0000256" key="4">
    <source>
        <dbReference type="ARBA" id="ARBA00022692"/>
    </source>
</evidence>
<feature type="transmembrane region" description="Helical" evidence="10">
    <location>
        <begin position="281"/>
        <end position="301"/>
    </location>
</feature>
<evidence type="ECO:0000256" key="5">
    <source>
        <dbReference type="ARBA" id="ARBA00022989"/>
    </source>
</evidence>
<evidence type="ECO:0000259" key="11">
    <source>
        <dbReference type="PROSITE" id="PS50111"/>
    </source>
</evidence>
<dbReference type="SUPFAM" id="SSF103190">
    <property type="entry name" value="Sensory domain-like"/>
    <property type="match status" value="1"/>
</dbReference>
<comment type="subcellular location">
    <subcellularLocation>
        <location evidence="1">Cell membrane</location>
        <topology evidence="1">Multi-pass membrane protein</topology>
    </subcellularLocation>
</comment>
<reference evidence="13 14" key="1">
    <citation type="submission" date="2023-07" db="EMBL/GenBank/DDBJ databases">
        <title>Bacillus lucianemedeirus sp. nov, a new species isolated from an immunobiological production facility.</title>
        <authorList>
            <person name="Costa L.V."/>
            <person name="Miranda R.V.S.L."/>
            <person name="Brandao M.L.L."/>
            <person name="Reis C.M.F."/>
            <person name="Frazao A.M."/>
            <person name="Cruz F.V."/>
            <person name="Baio P.V.P."/>
            <person name="Veras J.F.C."/>
            <person name="Ramos J.N."/>
            <person name="Vieira V."/>
        </authorList>
    </citation>
    <scope>NUCLEOTIDE SEQUENCE [LARGE SCALE GENOMIC DNA]</scope>
    <source>
        <strain evidence="13 14">B190/17</strain>
    </source>
</reference>
<dbReference type="InterPro" id="IPR003660">
    <property type="entry name" value="HAMP_dom"/>
</dbReference>
<evidence type="ECO:0000256" key="6">
    <source>
        <dbReference type="ARBA" id="ARBA00023136"/>
    </source>
</evidence>
<keyword evidence="14" id="KW-1185">Reference proteome</keyword>
<evidence type="ECO:0000256" key="8">
    <source>
        <dbReference type="ARBA" id="ARBA00029447"/>
    </source>
</evidence>
<dbReference type="Gene3D" id="3.30.450.20">
    <property type="entry name" value="PAS domain"/>
    <property type="match status" value="2"/>
</dbReference>
<keyword evidence="2" id="KW-1003">Cell membrane</keyword>
<dbReference type="InterPro" id="IPR029151">
    <property type="entry name" value="Sensor-like_sf"/>
</dbReference>
<dbReference type="CDD" id="cd11386">
    <property type="entry name" value="MCP_signal"/>
    <property type="match status" value="1"/>
</dbReference>
<dbReference type="Proteomes" id="UP001619911">
    <property type="component" value="Unassembled WGS sequence"/>
</dbReference>
<dbReference type="Gene3D" id="1.10.8.500">
    <property type="entry name" value="HAMP domain in histidine kinase"/>
    <property type="match status" value="1"/>
</dbReference>
<keyword evidence="3" id="KW-0145">Chemotaxis</keyword>
<keyword evidence="4 10" id="KW-0812">Transmembrane</keyword>
<evidence type="ECO:0000313" key="13">
    <source>
        <dbReference type="EMBL" id="MFK2825970.1"/>
    </source>
</evidence>
<evidence type="ECO:0000256" key="10">
    <source>
        <dbReference type="SAM" id="Phobius"/>
    </source>
</evidence>
<feature type="transmembrane region" description="Helical" evidence="10">
    <location>
        <begin position="7"/>
        <end position="27"/>
    </location>
</feature>
<evidence type="ECO:0000313" key="14">
    <source>
        <dbReference type="Proteomes" id="UP001619911"/>
    </source>
</evidence>
<dbReference type="SUPFAM" id="SSF58104">
    <property type="entry name" value="Methyl-accepting chemotaxis protein (MCP) signaling domain"/>
    <property type="match status" value="1"/>
</dbReference>
<dbReference type="PANTHER" id="PTHR32089">
    <property type="entry name" value="METHYL-ACCEPTING CHEMOTAXIS PROTEIN MCPB"/>
    <property type="match status" value="1"/>
</dbReference>
<dbReference type="PROSITE" id="PS50885">
    <property type="entry name" value="HAMP"/>
    <property type="match status" value="1"/>
</dbReference>
<accession>A0ABW8IAC8</accession>
<evidence type="ECO:0000256" key="9">
    <source>
        <dbReference type="PROSITE-ProRule" id="PRU00284"/>
    </source>
</evidence>
<dbReference type="Gene3D" id="1.10.287.950">
    <property type="entry name" value="Methyl-accepting chemotaxis protein"/>
    <property type="match status" value="1"/>
</dbReference>
<dbReference type="CDD" id="cd18773">
    <property type="entry name" value="PDC1_HK_sensor"/>
    <property type="match status" value="1"/>
</dbReference>
<keyword evidence="7 9" id="KW-0807">Transducer</keyword>
<dbReference type="PROSITE" id="PS50111">
    <property type="entry name" value="CHEMOTAXIS_TRANSDUC_2"/>
    <property type="match status" value="1"/>
</dbReference>
<evidence type="ECO:0000256" key="7">
    <source>
        <dbReference type="ARBA" id="ARBA00023224"/>
    </source>
</evidence>
<dbReference type="CDD" id="cd12912">
    <property type="entry name" value="PDC2_MCP_like"/>
    <property type="match status" value="1"/>
</dbReference>
<dbReference type="Pfam" id="PF02743">
    <property type="entry name" value="dCache_1"/>
    <property type="match status" value="1"/>
</dbReference>
<feature type="domain" description="HAMP" evidence="12">
    <location>
        <begin position="301"/>
        <end position="353"/>
    </location>
</feature>
<dbReference type="InterPro" id="IPR033479">
    <property type="entry name" value="dCache_1"/>
</dbReference>
<name>A0ABW8IAC8_9BACI</name>
<evidence type="ECO:0000256" key="1">
    <source>
        <dbReference type="ARBA" id="ARBA00004651"/>
    </source>
</evidence>
<keyword evidence="5 10" id="KW-1133">Transmembrane helix</keyword>
<sequence>MNLKSKLIVLFIVIALITSIPITILGLRSVEQQAAQRINAKLSGTVDAAANELNGWIESNTKVVETIGTVIQDAVPKEEVTSAHLQAFQKDSNAQNISALFAGFEDGTFVDGSGWVPDKGYDARTRPWYEETKKSGELGYSDPYLEKVTNSSTISISVPLVNKNGGFTGVVAGEVNLSTITDGLKKINLDGDGYAMLLDKNGTILSHPNEKLFNKNLSDNPDLKSVIVEMLANDSGQAEYVYQNEKRLMMYKKIPSTGWIVAASVSKDAAYKDFYSLRSQYVLMSIGTLVIVGFLAFIIAGRMVKPLIRLKDTSQKMSQGDLTVQVDVTGKDEIADLGHSFNMMSNNLRGLIQQVADSAALVDSTSQHVHHYAENTGRIAEQISTAVEELANGSAEQAQSVHSGSEMVAGMTQSVYSISENVEKTVHMIDEADEAVKHGVDIVINQIELAKESRETTTSVGDSIELLAEKSQKIEEIVRVIHDIAEQTNLLALNAAIEAARAGEHGKGFSVVADEVRKLAEQSANSSGSIITLLKEIQDASKKSVSEVAVAINAVQKQETAVNDTSASFDRIKQSIEGIVSQIHGVSSAAESLNTNASSISEVISNVAAVAQESAASTEEVAASTQEQTTSVIKISELSEDLTHNAAALLKELQKFKI</sequence>
<evidence type="ECO:0000256" key="3">
    <source>
        <dbReference type="ARBA" id="ARBA00022500"/>
    </source>
</evidence>
<dbReference type="SMART" id="SM00304">
    <property type="entry name" value="HAMP"/>
    <property type="match status" value="1"/>
</dbReference>